<dbReference type="SMART" id="SM00922">
    <property type="entry name" value="MR_MLE"/>
    <property type="match status" value="1"/>
</dbReference>
<dbReference type="AlphaFoldDB" id="A0A6J7BQ24"/>
<dbReference type="SUPFAM" id="SSF51604">
    <property type="entry name" value="Enolase C-terminal domain-like"/>
    <property type="match status" value="1"/>
</dbReference>
<feature type="domain" description="Mandelate racemase/muconate lactonizing enzyme C-terminal" evidence="6">
    <location>
        <begin position="145"/>
        <end position="236"/>
    </location>
</feature>
<keyword evidence="3" id="KW-0460">Magnesium</keyword>
<evidence type="ECO:0000256" key="3">
    <source>
        <dbReference type="ARBA" id="ARBA00022842"/>
    </source>
</evidence>
<sequence>MRIVGVDVHRCHLPLVRPFRTSFGSEYVKDVLLIEVRTADGFVGWGECVASPQPDYSYEFNDAAVLVLREHLVPRVMGIDLRPEDVAQLLAPVRGHPMARGALELAILDAYLRSTGESLASYLGSVRSEVDCGVSVGIPDDDSLDTLMAEVAVYVDEGYRRIKLKIQPGWDVAPVRAVREQWPDMPLQVDANQAYDRHHLEHLAKLDDFGLLLIEQPFAEDDLFGHRLIAERMATPVCLDESVLSAANVEALIDYGACDIVNIKAGRVGGYLEAKAIHDLCLGLGVPVWCGGMLETGVGRAANIALASLAGFTLPGDTSASSRFFARDVTEPFVLHDGRITVPTGPGIGVTPIPQMLAELTVARTHLA</sequence>
<dbReference type="Gene3D" id="3.30.390.10">
    <property type="entry name" value="Enolase-like, N-terminal domain"/>
    <property type="match status" value="1"/>
</dbReference>
<organism evidence="7">
    <name type="scientific">freshwater metagenome</name>
    <dbReference type="NCBI Taxonomy" id="449393"/>
    <lineage>
        <taxon>unclassified sequences</taxon>
        <taxon>metagenomes</taxon>
        <taxon>ecological metagenomes</taxon>
    </lineage>
</organism>
<dbReference type="PANTHER" id="PTHR48073:SF5">
    <property type="entry name" value="O-SUCCINYLBENZOATE SYNTHASE"/>
    <property type="match status" value="1"/>
</dbReference>
<accession>A0A6J7BQ24</accession>
<dbReference type="InterPro" id="IPR036849">
    <property type="entry name" value="Enolase-like_C_sf"/>
</dbReference>
<dbReference type="SFLD" id="SFLDF00009">
    <property type="entry name" value="o-succinylbenzoate_synthase"/>
    <property type="match status" value="1"/>
</dbReference>
<dbReference type="SUPFAM" id="SSF54826">
    <property type="entry name" value="Enolase N-terminal domain-like"/>
    <property type="match status" value="1"/>
</dbReference>
<dbReference type="GO" id="GO:0009234">
    <property type="term" value="P:menaquinone biosynthetic process"/>
    <property type="evidence" value="ECO:0007669"/>
    <property type="project" value="InterPro"/>
</dbReference>
<dbReference type="GO" id="GO:0016854">
    <property type="term" value="F:racemase and epimerase activity"/>
    <property type="evidence" value="ECO:0007669"/>
    <property type="project" value="UniProtKB-ARBA"/>
</dbReference>
<evidence type="ECO:0000256" key="4">
    <source>
        <dbReference type="ARBA" id="ARBA00023239"/>
    </source>
</evidence>
<dbReference type="PANTHER" id="PTHR48073">
    <property type="entry name" value="O-SUCCINYLBENZOATE SYNTHASE-RELATED"/>
    <property type="match status" value="1"/>
</dbReference>
<protein>
    <recommendedName>
        <fullName evidence="5">o-succinylbenzoate synthase</fullName>
        <ecNumber evidence="5">4.2.1.113</ecNumber>
    </recommendedName>
</protein>
<name>A0A6J7BQ24_9ZZZZ</name>
<evidence type="ECO:0000313" key="7">
    <source>
        <dbReference type="EMBL" id="CAB4847836.1"/>
    </source>
</evidence>
<gene>
    <name evidence="7" type="ORF">UFOPK3268_00492</name>
</gene>
<dbReference type="Gene3D" id="3.20.20.120">
    <property type="entry name" value="Enolase-like C-terminal domain"/>
    <property type="match status" value="1"/>
</dbReference>
<dbReference type="InterPro" id="IPR013341">
    <property type="entry name" value="Mandelate_racemase_N_dom"/>
</dbReference>
<dbReference type="InterPro" id="IPR029017">
    <property type="entry name" value="Enolase-like_N"/>
</dbReference>
<proteinExistence type="predicted"/>
<dbReference type="InterPro" id="IPR029065">
    <property type="entry name" value="Enolase_C-like"/>
</dbReference>
<dbReference type="InterPro" id="IPR013342">
    <property type="entry name" value="Mandelate_racemase_C"/>
</dbReference>
<evidence type="ECO:0000256" key="1">
    <source>
        <dbReference type="ARBA" id="ARBA00001968"/>
    </source>
</evidence>
<evidence type="ECO:0000256" key="2">
    <source>
        <dbReference type="ARBA" id="ARBA00022723"/>
    </source>
</evidence>
<dbReference type="GO" id="GO:0046872">
    <property type="term" value="F:metal ion binding"/>
    <property type="evidence" value="ECO:0007669"/>
    <property type="project" value="UniProtKB-KW"/>
</dbReference>
<keyword evidence="4" id="KW-0456">Lyase</keyword>
<dbReference type="Pfam" id="PF13378">
    <property type="entry name" value="MR_MLE_C"/>
    <property type="match status" value="1"/>
</dbReference>
<evidence type="ECO:0000259" key="6">
    <source>
        <dbReference type="SMART" id="SM00922"/>
    </source>
</evidence>
<reference evidence="7" key="1">
    <citation type="submission" date="2020-05" db="EMBL/GenBank/DDBJ databases">
        <authorList>
            <person name="Chiriac C."/>
            <person name="Salcher M."/>
            <person name="Ghai R."/>
            <person name="Kavagutti S V."/>
        </authorList>
    </citation>
    <scope>NUCLEOTIDE SEQUENCE</scope>
</reference>
<dbReference type="Pfam" id="PF02746">
    <property type="entry name" value="MR_MLE_N"/>
    <property type="match status" value="1"/>
</dbReference>
<dbReference type="GO" id="GO:0043748">
    <property type="term" value="F:O-succinylbenzoate synthase activity"/>
    <property type="evidence" value="ECO:0007669"/>
    <property type="project" value="UniProtKB-EC"/>
</dbReference>
<dbReference type="EMBL" id="CAFBIZ010000044">
    <property type="protein sequence ID" value="CAB4847836.1"/>
    <property type="molecule type" value="Genomic_DNA"/>
</dbReference>
<dbReference type="SFLD" id="SFLDS00001">
    <property type="entry name" value="Enolase"/>
    <property type="match status" value="1"/>
</dbReference>
<dbReference type="CDD" id="cd03317">
    <property type="entry name" value="NAAAR"/>
    <property type="match status" value="1"/>
</dbReference>
<keyword evidence="2" id="KW-0479">Metal-binding</keyword>
<evidence type="ECO:0000256" key="5">
    <source>
        <dbReference type="ARBA" id="ARBA00029491"/>
    </source>
</evidence>
<comment type="cofactor">
    <cofactor evidence="1">
        <name>a divalent metal cation</name>
        <dbReference type="ChEBI" id="CHEBI:60240"/>
    </cofactor>
</comment>
<dbReference type="EC" id="4.2.1.113" evidence="5"/>
<dbReference type="NCBIfam" id="TIGR01928">
    <property type="entry name" value="menC_lowGC_arch"/>
    <property type="match status" value="1"/>
</dbReference>
<dbReference type="InterPro" id="IPR010197">
    <property type="entry name" value="OSBS/NAAAR"/>
</dbReference>
<dbReference type="SFLD" id="SFLDG00180">
    <property type="entry name" value="muconate_cycloisomerase"/>
    <property type="match status" value="1"/>
</dbReference>